<dbReference type="EMBL" id="GGEC01073698">
    <property type="protein sequence ID" value="MBX54182.1"/>
    <property type="molecule type" value="Transcribed_RNA"/>
</dbReference>
<sequence length="54" mass="6156">MLVDKMVECLLYYSLPSQKHSCCRLFSVAVDLLGGTWQICSDCFCLCRSKGYQL</sequence>
<accession>A0A2P2PHL7</accession>
<name>A0A2P2PHL7_RHIMU</name>
<dbReference type="AlphaFoldDB" id="A0A2P2PHL7"/>
<organism evidence="1">
    <name type="scientific">Rhizophora mucronata</name>
    <name type="common">Asiatic mangrove</name>
    <dbReference type="NCBI Taxonomy" id="61149"/>
    <lineage>
        <taxon>Eukaryota</taxon>
        <taxon>Viridiplantae</taxon>
        <taxon>Streptophyta</taxon>
        <taxon>Embryophyta</taxon>
        <taxon>Tracheophyta</taxon>
        <taxon>Spermatophyta</taxon>
        <taxon>Magnoliopsida</taxon>
        <taxon>eudicotyledons</taxon>
        <taxon>Gunneridae</taxon>
        <taxon>Pentapetalae</taxon>
        <taxon>rosids</taxon>
        <taxon>fabids</taxon>
        <taxon>Malpighiales</taxon>
        <taxon>Rhizophoraceae</taxon>
        <taxon>Rhizophora</taxon>
    </lineage>
</organism>
<reference evidence="1" key="1">
    <citation type="submission" date="2018-02" db="EMBL/GenBank/DDBJ databases">
        <title>Rhizophora mucronata_Transcriptome.</title>
        <authorList>
            <person name="Meera S.P."/>
            <person name="Sreeshan A."/>
            <person name="Augustine A."/>
        </authorList>
    </citation>
    <scope>NUCLEOTIDE SEQUENCE</scope>
    <source>
        <tissue evidence="1">Leaf</tissue>
    </source>
</reference>
<protein>
    <submittedName>
        <fullName evidence="1">Uncharacterized protein</fullName>
    </submittedName>
</protein>
<proteinExistence type="predicted"/>
<evidence type="ECO:0000313" key="1">
    <source>
        <dbReference type="EMBL" id="MBX54182.1"/>
    </source>
</evidence>